<feature type="transmembrane region" description="Helical" evidence="5">
    <location>
        <begin position="114"/>
        <end position="138"/>
    </location>
</feature>
<feature type="transmembrane region" description="Helical" evidence="5">
    <location>
        <begin position="207"/>
        <end position="225"/>
    </location>
</feature>
<evidence type="ECO:0000256" key="4">
    <source>
        <dbReference type="ARBA" id="ARBA00023136"/>
    </source>
</evidence>
<feature type="transmembrane region" description="Helical" evidence="5">
    <location>
        <begin position="83"/>
        <end position="102"/>
    </location>
</feature>
<accession>A0A6V8H7L3</accession>
<dbReference type="SUPFAM" id="SSF103473">
    <property type="entry name" value="MFS general substrate transporter"/>
    <property type="match status" value="1"/>
</dbReference>
<dbReference type="AlphaFoldDB" id="A0A6V8H7L3"/>
<feature type="transmembrane region" description="Helical" evidence="5">
    <location>
        <begin position="176"/>
        <end position="195"/>
    </location>
</feature>
<feature type="transmembrane region" description="Helical" evidence="5">
    <location>
        <begin position="310"/>
        <end position="328"/>
    </location>
</feature>
<gene>
    <name evidence="7" type="ORF">TCE0_022f06855</name>
</gene>
<dbReference type="Gene3D" id="1.20.1250.20">
    <property type="entry name" value="MFS general substrate transporter like domains"/>
    <property type="match status" value="2"/>
</dbReference>
<dbReference type="GO" id="GO:0022857">
    <property type="term" value="F:transmembrane transporter activity"/>
    <property type="evidence" value="ECO:0007669"/>
    <property type="project" value="InterPro"/>
</dbReference>
<feature type="transmembrane region" description="Helical" evidence="5">
    <location>
        <begin position="144"/>
        <end position="164"/>
    </location>
</feature>
<evidence type="ECO:0000259" key="6">
    <source>
        <dbReference type="PROSITE" id="PS50850"/>
    </source>
</evidence>
<feature type="transmembrane region" description="Helical" evidence="5">
    <location>
        <begin position="372"/>
        <end position="393"/>
    </location>
</feature>
<evidence type="ECO:0000256" key="3">
    <source>
        <dbReference type="ARBA" id="ARBA00022989"/>
    </source>
</evidence>
<dbReference type="InterPro" id="IPR036259">
    <property type="entry name" value="MFS_trans_sf"/>
</dbReference>
<feature type="transmembrane region" description="Helical" evidence="5">
    <location>
        <begin position="340"/>
        <end position="360"/>
    </location>
</feature>
<dbReference type="PANTHER" id="PTHR42718:SF41">
    <property type="entry name" value="MFS TRANSPORTER OF UNKOWN SPECIFICITY (AFU_ORTHOLOGUE AFUA_5G09940)-RELATED"/>
    <property type="match status" value="1"/>
</dbReference>
<keyword evidence="2 5" id="KW-0812">Transmembrane</keyword>
<feature type="transmembrane region" description="Helical" evidence="5">
    <location>
        <begin position="55"/>
        <end position="77"/>
    </location>
</feature>
<feature type="transmembrane region" description="Helical" evidence="5">
    <location>
        <begin position="245"/>
        <end position="266"/>
    </location>
</feature>
<sequence length="460" mass="49184">MMPFGSGLATGLSIGDQIGASGAEVAWIAASYPMSQGAFVLIGGRFGDVYGHKNVLLAGATWWVVWSLVTGFCHSVVTVSLFRGLTGIGAAFITPNAVALLAHTFPPGRLRNIAMGLFGAMAPLGAAGGGAIAALLVQLTPWKWMFFFFAMLGFSVFSLVFWMVPNAPPSDKGGTIDWVGAYLGVGGLILFNFVWNQAPIVGWQNPYEYILLLISILHFCAFAIWEARIAQSPILPFDIWTAPSVLPLIIVVFLSFMSFGVVSWYTFEWNINIRGYSILSAAAAVQPLTVGGAFAAFTASWLIPRLSAQYILAIGAGAVGISNLLLATMPAQQIYWQTEFWVVATVAFSPDFIFTASQIVASNSVSRDKQGIAGSLVGTLMTYGMSTGLGFGGTVEAYTNHDGTHLLRGYRNALYLGIGFAGLSLVLSLLFIRIKKDEREGWADTVETPEVVERAPGSAV</sequence>
<dbReference type="InterPro" id="IPR020846">
    <property type="entry name" value="MFS_dom"/>
</dbReference>
<name>A0A6V8H7L3_TALPI</name>
<reference evidence="8" key="1">
    <citation type="journal article" date="2015" name="Genome Announc.">
        <title>Draft genome sequence of Talaromyces cellulolyticus strain Y-94, a source of lignocellulosic biomass-degrading enzymes.</title>
        <authorList>
            <person name="Fujii T."/>
            <person name="Koike H."/>
            <person name="Sawayama S."/>
            <person name="Yano S."/>
            <person name="Inoue H."/>
        </authorList>
    </citation>
    <scope>NUCLEOTIDE SEQUENCE [LARGE SCALE GENOMIC DNA]</scope>
    <source>
        <strain evidence="8">Y-94</strain>
    </source>
</reference>
<feature type="domain" description="Major facilitator superfamily (MFS) profile" evidence="6">
    <location>
        <begin position="1"/>
        <end position="436"/>
    </location>
</feature>
<comment type="subcellular location">
    <subcellularLocation>
        <location evidence="1">Membrane</location>
        <topology evidence="1">Multi-pass membrane protein</topology>
    </subcellularLocation>
</comment>
<keyword evidence="3 5" id="KW-1133">Transmembrane helix</keyword>
<dbReference type="GO" id="GO:0016020">
    <property type="term" value="C:membrane"/>
    <property type="evidence" value="ECO:0007669"/>
    <property type="project" value="UniProtKB-SubCell"/>
</dbReference>
<evidence type="ECO:0000313" key="8">
    <source>
        <dbReference type="Proteomes" id="UP000053095"/>
    </source>
</evidence>
<feature type="transmembrane region" description="Helical" evidence="5">
    <location>
        <begin position="413"/>
        <end position="432"/>
    </location>
</feature>
<feature type="transmembrane region" description="Helical" evidence="5">
    <location>
        <begin position="278"/>
        <end position="303"/>
    </location>
</feature>
<evidence type="ECO:0000313" key="7">
    <source>
        <dbReference type="EMBL" id="GAM37169.1"/>
    </source>
</evidence>
<dbReference type="PROSITE" id="PS50850">
    <property type="entry name" value="MFS"/>
    <property type="match status" value="1"/>
</dbReference>
<keyword evidence="8" id="KW-1185">Reference proteome</keyword>
<keyword evidence="4 5" id="KW-0472">Membrane</keyword>
<dbReference type="PANTHER" id="PTHR42718">
    <property type="entry name" value="MAJOR FACILITATOR SUPERFAMILY MULTIDRUG TRANSPORTER MFSC"/>
    <property type="match status" value="1"/>
</dbReference>
<evidence type="ECO:0000256" key="1">
    <source>
        <dbReference type="ARBA" id="ARBA00004141"/>
    </source>
</evidence>
<dbReference type="EMBL" id="DF933818">
    <property type="protein sequence ID" value="GAM37169.1"/>
    <property type="molecule type" value="Genomic_DNA"/>
</dbReference>
<comment type="caution">
    <text evidence="7">The sequence shown here is derived from an EMBL/GenBank/DDBJ whole genome shotgun (WGS) entry which is preliminary data.</text>
</comment>
<organism evidence="7 8">
    <name type="scientific">Talaromyces pinophilus</name>
    <name type="common">Penicillium pinophilum</name>
    <dbReference type="NCBI Taxonomy" id="128442"/>
    <lineage>
        <taxon>Eukaryota</taxon>
        <taxon>Fungi</taxon>
        <taxon>Dikarya</taxon>
        <taxon>Ascomycota</taxon>
        <taxon>Pezizomycotina</taxon>
        <taxon>Eurotiomycetes</taxon>
        <taxon>Eurotiomycetidae</taxon>
        <taxon>Eurotiales</taxon>
        <taxon>Trichocomaceae</taxon>
        <taxon>Talaromyces</taxon>
        <taxon>Talaromyces sect. Talaromyces</taxon>
    </lineage>
</organism>
<dbReference type="Pfam" id="PF07690">
    <property type="entry name" value="MFS_1"/>
    <property type="match status" value="1"/>
</dbReference>
<dbReference type="Proteomes" id="UP000053095">
    <property type="component" value="Unassembled WGS sequence"/>
</dbReference>
<proteinExistence type="predicted"/>
<dbReference type="InterPro" id="IPR011701">
    <property type="entry name" value="MFS"/>
</dbReference>
<evidence type="ECO:0000256" key="5">
    <source>
        <dbReference type="SAM" id="Phobius"/>
    </source>
</evidence>
<protein>
    <recommendedName>
        <fullName evidence="6">Major facilitator superfamily (MFS) profile domain-containing protein</fullName>
    </recommendedName>
</protein>
<evidence type="ECO:0000256" key="2">
    <source>
        <dbReference type="ARBA" id="ARBA00022692"/>
    </source>
</evidence>